<protein>
    <submittedName>
        <fullName evidence="4">Tyrosine-type recombinase/integrase</fullName>
    </submittedName>
</protein>
<dbReference type="RefSeq" id="WP_162453857.1">
    <property type="nucleotide sequence ID" value="NZ_WLZY01000021.1"/>
</dbReference>
<dbReference type="Pfam" id="PF00589">
    <property type="entry name" value="Phage_integrase"/>
    <property type="match status" value="1"/>
</dbReference>
<evidence type="ECO:0000313" key="5">
    <source>
        <dbReference type="Proteomes" id="UP000460435"/>
    </source>
</evidence>
<evidence type="ECO:0000256" key="1">
    <source>
        <dbReference type="ARBA" id="ARBA00023172"/>
    </source>
</evidence>
<dbReference type="GO" id="GO:0003677">
    <property type="term" value="F:DNA binding"/>
    <property type="evidence" value="ECO:0007669"/>
    <property type="project" value="InterPro"/>
</dbReference>
<name>A0A7K3MDK4_9ACTN</name>
<sequence length="591" mass="67683">MTDERFLRVVGDRDVVHELWNDLPEMWRGPVIGPEIPYWKIITSPNHTTIDLTGLPRRLHVELAWMAHWHVLDGMQVPHPALIQLATILRTAIRHGRPVPTSLQEMDWDTASGLRQWYFATRWRRFPSKRTQTGIRAIVRFPRNALIARCSNEPWWRLDNWIPRCDKRIPLPQDEPHAHASCSPGRIRTPWLREGAKWYLGMTVESGMLRWTTVCGSELKGLVQFDHWLTSTFENPEDVFGDPDAAFEQAAAFARWTSDRRNRGGHHRSADRLRVSPEQTAQDLGAVSKLFEYIVVNPSESRKTLGPSPWDRATGTHVASWHPQRRSVPARTSSRPEQYIDKKAQIQILAALPLLELPREQQKEVTTGDGQHVIVYGLGDPQAMRITLLQILTGRRASEIRTCIFDCLFSSPGYSLSPESSAPDEIAGFAYAQTKIDGAPAYILVDQTVIAVIEEQRRWIREHYPDIEPKYLFVQRTGNRNGNKPYNAGTYDAKLRELSDIVRIVDSRGRRVHLSQTHRFRHTRITELSDHLSLKALQRYAGHRSAAMTMHYVADREVLTEQALIAARRSDVRYDGYRLSGRKTHAPGADS</sequence>
<dbReference type="Proteomes" id="UP000460435">
    <property type="component" value="Unassembled WGS sequence"/>
</dbReference>
<feature type="region of interest" description="Disordered" evidence="2">
    <location>
        <begin position="315"/>
        <end position="336"/>
    </location>
</feature>
<comment type="caution">
    <text evidence="4">The sequence shown here is derived from an EMBL/GenBank/DDBJ whole genome shotgun (WGS) entry which is preliminary data.</text>
</comment>
<dbReference type="InterPro" id="IPR002104">
    <property type="entry name" value="Integrase_catalytic"/>
</dbReference>
<dbReference type="AlphaFoldDB" id="A0A7K3MDK4"/>
<gene>
    <name evidence="4" type="ORF">F7O44_29125</name>
</gene>
<evidence type="ECO:0000256" key="2">
    <source>
        <dbReference type="SAM" id="MobiDB-lite"/>
    </source>
</evidence>
<dbReference type="GO" id="GO:0006310">
    <property type="term" value="P:DNA recombination"/>
    <property type="evidence" value="ECO:0007669"/>
    <property type="project" value="UniProtKB-KW"/>
</dbReference>
<reference evidence="4 5" key="1">
    <citation type="submission" date="2019-11" db="EMBL/GenBank/DDBJ databases">
        <authorList>
            <person name="Li X.-J."/>
            <person name="Feng X.-M."/>
        </authorList>
    </citation>
    <scope>NUCLEOTIDE SEQUENCE [LARGE SCALE GENOMIC DNA]</scope>
    <source>
        <strain evidence="4 5">XMNu-373</strain>
    </source>
</reference>
<dbReference type="Gene3D" id="1.10.443.10">
    <property type="entry name" value="Intergrase catalytic core"/>
    <property type="match status" value="1"/>
</dbReference>
<feature type="domain" description="Tyr recombinase" evidence="3">
    <location>
        <begin position="452"/>
        <end position="555"/>
    </location>
</feature>
<dbReference type="GO" id="GO:0015074">
    <property type="term" value="P:DNA integration"/>
    <property type="evidence" value="ECO:0007669"/>
    <property type="project" value="InterPro"/>
</dbReference>
<organism evidence="4 5">
    <name type="scientific">Phytoactinopolyspora mesophila</name>
    <dbReference type="NCBI Taxonomy" id="2650750"/>
    <lineage>
        <taxon>Bacteria</taxon>
        <taxon>Bacillati</taxon>
        <taxon>Actinomycetota</taxon>
        <taxon>Actinomycetes</taxon>
        <taxon>Jiangellales</taxon>
        <taxon>Jiangellaceae</taxon>
        <taxon>Phytoactinopolyspora</taxon>
    </lineage>
</organism>
<evidence type="ECO:0000313" key="4">
    <source>
        <dbReference type="EMBL" id="NDL61137.1"/>
    </source>
</evidence>
<proteinExistence type="predicted"/>
<dbReference type="EMBL" id="WLZY01000021">
    <property type="protein sequence ID" value="NDL61137.1"/>
    <property type="molecule type" value="Genomic_DNA"/>
</dbReference>
<dbReference type="InterPro" id="IPR013762">
    <property type="entry name" value="Integrase-like_cat_sf"/>
</dbReference>
<evidence type="ECO:0000259" key="3">
    <source>
        <dbReference type="Pfam" id="PF00589"/>
    </source>
</evidence>
<keyword evidence="1" id="KW-0233">DNA recombination</keyword>
<dbReference type="SUPFAM" id="SSF56349">
    <property type="entry name" value="DNA breaking-rejoining enzymes"/>
    <property type="match status" value="1"/>
</dbReference>
<keyword evidence="5" id="KW-1185">Reference proteome</keyword>
<accession>A0A7K3MDK4</accession>
<dbReference type="InterPro" id="IPR011010">
    <property type="entry name" value="DNA_brk_join_enz"/>
</dbReference>